<sequence length="65" mass="7309">MKQSMATDCDILVSHGISYRLQHYSVISNYRTNNGVDARSLKPHPKSLIITVAERTEIMTQSSSQ</sequence>
<evidence type="ECO:0000313" key="2">
    <source>
        <dbReference type="Proteomes" id="UP000594263"/>
    </source>
</evidence>
<proteinExistence type="predicted"/>
<dbReference type="AlphaFoldDB" id="A0A7N0V1E5"/>
<reference evidence="1" key="1">
    <citation type="submission" date="2021-01" db="UniProtKB">
        <authorList>
            <consortium name="EnsemblPlants"/>
        </authorList>
    </citation>
    <scope>IDENTIFICATION</scope>
</reference>
<dbReference type="Proteomes" id="UP000594263">
    <property type="component" value="Unplaced"/>
</dbReference>
<dbReference type="Gramene" id="Kaladp0095s0002.1.v1.1">
    <property type="protein sequence ID" value="Kaladp0095s0002.1.v1.1.CDS.1"/>
    <property type="gene ID" value="Kaladp0095s0002.v1.1"/>
</dbReference>
<accession>A0A7N0V1E5</accession>
<organism evidence="1 2">
    <name type="scientific">Kalanchoe fedtschenkoi</name>
    <name type="common">Lavender scallops</name>
    <name type="synonym">South American air plant</name>
    <dbReference type="NCBI Taxonomy" id="63787"/>
    <lineage>
        <taxon>Eukaryota</taxon>
        <taxon>Viridiplantae</taxon>
        <taxon>Streptophyta</taxon>
        <taxon>Embryophyta</taxon>
        <taxon>Tracheophyta</taxon>
        <taxon>Spermatophyta</taxon>
        <taxon>Magnoliopsida</taxon>
        <taxon>eudicotyledons</taxon>
        <taxon>Gunneridae</taxon>
        <taxon>Pentapetalae</taxon>
        <taxon>Saxifragales</taxon>
        <taxon>Crassulaceae</taxon>
        <taxon>Kalanchoe</taxon>
    </lineage>
</organism>
<keyword evidence="2" id="KW-1185">Reference proteome</keyword>
<dbReference type="EnsemblPlants" id="Kaladp0095s0002.1.v1.1">
    <property type="protein sequence ID" value="Kaladp0095s0002.1.v1.1.CDS.1"/>
    <property type="gene ID" value="Kaladp0095s0002.v1.1"/>
</dbReference>
<evidence type="ECO:0000313" key="1">
    <source>
        <dbReference type="EnsemblPlants" id="Kaladp0095s0002.1.v1.1.CDS.1"/>
    </source>
</evidence>
<protein>
    <submittedName>
        <fullName evidence="1">Uncharacterized protein</fullName>
    </submittedName>
</protein>
<name>A0A7N0V1E5_KALFE</name>